<protein>
    <recommendedName>
        <fullName evidence="4">LLM class flavin-dependent oxidoreductase</fullName>
    </recommendedName>
</protein>
<comment type="caution">
    <text evidence="2">The sequence shown here is derived from an EMBL/GenBank/DDBJ whole genome shotgun (WGS) entry which is preliminary data.</text>
</comment>
<reference evidence="3" key="1">
    <citation type="journal article" date="2019" name="Int. J. Syst. Evol. Microbiol.">
        <title>The Global Catalogue of Microorganisms (GCM) 10K type strain sequencing project: providing services to taxonomists for standard genome sequencing and annotation.</title>
        <authorList>
            <consortium name="The Broad Institute Genomics Platform"/>
            <consortium name="The Broad Institute Genome Sequencing Center for Infectious Disease"/>
            <person name="Wu L."/>
            <person name="Ma J."/>
        </authorList>
    </citation>
    <scope>NUCLEOTIDE SEQUENCE [LARGE SCALE GENOMIC DNA]</scope>
    <source>
        <strain evidence="3">ICMP 6774ER</strain>
    </source>
</reference>
<evidence type="ECO:0000313" key="3">
    <source>
        <dbReference type="Proteomes" id="UP001597368"/>
    </source>
</evidence>
<keyword evidence="3" id="KW-1185">Reference proteome</keyword>
<accession>A0ABW4TE51</accession>
<sequence length="102" mass="10466">MSFGFVAFPSPAPEHAEEFAGRYPQVIDAGRTRPGLLRAENWGAPGTDAVVITGALESEDACRASAETVHELGAAPTASATGRSSPARPTASYRGDGEAGHV</sequence>
<organism evidence="2 3">
    <name type="scientific">Nonomuraea mangrovi</name>
    <dbReference type="NCBI Taxonomy" id="2316207"/>
    <lineage>
        <taxon>Bacteria</taxon>
        <taxon>Bacillati</taxon>
        <taxon>Actinomycetota</taxon>
        <taxon>Actinomycetes</taxon>
        <taxon>Streptosporangiales</taxon>
        <taxon>Streptosporangiaceae</taxon>
        <taxon>Nonomuraea</taxon>
    </lineage>
</organism>
<feature type="region of interest" description="Disordered" evidence="1">
    <location>
        <begin position="73"/>
        <end position="102"/>
    </location>
</feature>
<evidence type="ECO:0008006" key="4">
    <source>
        <dbReference type="Google" id="ProtNLM"/>
    </source>
</evidence>
<dbReference type="EMBL" id="JBHUFV010000105">
    <property type="protein sequence ID" value="MFD1940310.1"/>
    <property type="molecule type" value="Genomic_DNA"/>
</dbReference>
<dbReference type="RefSeq" id="WP_379583387.1">
    <property type="nucleotide sequence ID" value="NZ_JBHUFV010000105.1"/>
</dbReference>
<evidence type="ECO:0000313" key="2">
    <source>
        <dbReference type="EMBL" id="MFD1940310.1"/>
    </source>
</evidence>
<dbReference type="Proteomes" id="UP001597368">
    <property type="component" value="Unassembled WGS sequence"/>
</dbReference>
<gene>
    <name evidence="2" type="ORF">ACFSKW_53505</name>
</gene>
<proteinExistence type="predicted"/>
<evidence type="ECO:0000256" key="1">
    <source>
        <dbReference type="SAM" id="MobiDB-lite"/>
    </source>
</evidence>
<name>A0ABW4TE51_9ACTN</name>